<evidence type="ECO:0000259" key="4">
    <source>
        <dbReference type="PROSITE" id="PS50109"/>
    </source>
</evidence>
<feature type="domain" description="Histidine kinase" evidence="4">
    <location>
        <begin position="335"/>
        <end position="428"/>
    </location>
</feature>
<evidence type="ECO:0000313" key="5">
    <source>
        <dbReference type="EMBL" id="RGC33410.1"/>
    </source>
</evidence>
<keyword evidence="3" id="KW-0812">Transmembrane</keyword>
<dbReference type="SMART" id="SM00387">
    <property type="entry name" value="HATPase_c"/>
    <property type="match status" value="1"/>
</dbReference>
<feature type="transmembrane region" description="Helical" evidence="3">
    <location>
        <begin position="178"/>
        <end position="198"/>
    </location>
</feature>
<dbReference type="AlphaFoldDB" id="A0A3E2WYL1"/>
<sequence>MSTIGYINISLETFGGLLSLIFILCLILTGHKKEPYEKLYICVLAVNTLVLFSDAAAWLFKGRPDTASYYLVRIANFCVFNFGYILLAVFTEYLVCFISSKGPRLPRLPARIMWGISFAAILLVVLSQWNHMYYFIDSDNIYQRQHLFWLSQVFGILCMVINGSVLFLYRKRMKKRELAAFSLCIFMPILAMLIQMLIYGVAVLYLATTVSALCIYLSIQIEHSRNMAAKELELEKNRTVIMLSQIQPHFLYNTLSVIKGLCRTDSKLAEKAVDHFSDFLRGNLKSLTDTELIPFDQELSHTKHFLELEQMRFGSRLRVSYAISCANFLLPPLTLQPIVENAVRHGIMKREDGGAIRISSEETDASFTVTIEDNGVGFDADILTASTGDHVGLSNVRSRLEAQCRGSLTIASMPGLGTTVTITIPKELII</sequence>
<gene>
    <name evidence="5" type="ORF">DWX41_07385</name>
</gene>
<keyword evidence="1 5" id="KW-0418">Kinase</keyword>
<feature type="transmembrane region" description="Helical" evidence="3">
    <location>
        <begin position="39"/>
        <end position="60"/>
    </location>
</feature>
<accession>A0A3E2WYL1</accession>
<keyword evidence="3" id="KW-0472">Membrane</keyword>
<evidence type="ECO:0000256" key="2">
    <source>
        <dbReference type="ARBA" id="ARBA00023012"/>
    </source>
</evidence>
<feature type="transmembrane region" description="Helical" evidence="3">
    <location>
        <begin position="149"/>
        <end position="169"/>
    </location>
</feature>
<evidence type="ECO:0000313" key="6">
    <source>
        <dbReference type="Proteomes" id="UP000261111"/>
    </source>
</evidence>
<organism evidence="5 6">
    <name type="scientific">Hungatella hathewayi</name>
    <dbReference type="NCBI Taxonomy" id="154046"/>
    <lineage>
        <taxon>Bacteria</taxon>
        <taxon>Bacillati</taxon>
        <taxon>Bacillota</taxon>
        <taxon>Clostridia</taxon>
        <taxon>Lachnospirales</taxon>
        <taxon>Lachnospiraceae</taxon>
        <taxon>Hungatella</taxon>
    </lineage>
</organism>
<protein>
    <submittedName>
        <fullName evidence="5">Sensor histidine kinase</fullName>
    </submittedName>
</protein>
<keyword evidence="2" id="KW-0902">Two-component regulatory system</keyword>
<dbReference type="EMBL" id="QVIA01000006">
    <property type="protein sequence ID" value="RGC33410.1"/>
    <property type="molecule type" value="Genomic_DNA"/>
</dbReference>
<dbReference type="Pfam" id="PF06580">
    <property type="entry name" value="His_kinase"/>
    <property type="match status" value="1"/>
</dbReference>
<dbReference type="Proteomes" id="UP000261111">
    <property type="component" value="Unassembled WGS sequence"/>
</dbReference>
<keyword evidence="1 5" id="KW-0808">Transferase</keyword>
<dbReference type="PANTHER" id="PTHR34220">
    <property type="entry name" value="SENSOR HISTIDINE KINASE YPDA"/>
    <property type="match status" value="1"/>
</dbReference>
<dbReference type="GeneID" id="93333037"/>
<feature type="transmembrane region" description="Helical" evidence="3">
    <location>
        <begin position="6"/>
        <end position="27"/>
    </location>
</feature>
<reference evidence="5 6" key="1">
    <citation type="submission" date="2018-08" db="EMBL/GenBank/DDBJ databases">
        <title>A genome reference for cultivated species of the human gut microbiota.</title>
        <authorList>
            <person name="Zou Y."/>
            <person name="Xue W."/>
            <person name="Luo G."/>
        </authorList>
    </citation>
    <scope>NUCLEOTIDE SEQUENCE [LARGE SCALE GENOMIC DNA]</scope>
    <source>
        <strain evidence="5 6">AF19-21</strain>
    </source>
</reference>
<dbReference type="PANTHER" id="PTHR34220:SF7">
    <property type="entry name" value="SENSOR HISTIDINE KINASE YPDA"/>
    <property type="match status" value="1"/>
</dbReference>
<dbReference type="InterPro" id="IPR036890">
    <property type="entry name" value="HATPase_C_sf"/>
</dbReference>
<dbReference type="InterPro" id="IPR050640">
    <property type="entry name" value="Bact_2-comp_sensor_kinase"/>
</dbReference>
<dbReference type="Gene3D" id="3.30.565.10">
    <property type="entry name" value="Histidine kinase-like ATPase, C-terminal domain"/>
    <property type="match status" value="1"/>
</dbReference>
<dbReference type="InterPro" id="IPR010559">
    <property type="entry name" value="Sig_transdc_His_kin_internal"/>
</dbReference>
<dbReference type="GO" id="GO:0000155">
    <property type="term" value="F:phosphorelay sensor kinase activity"/>
    <property type="evidence" value="ECO:0007669"/>
    <property type="project" value="InterPro"/>
</dbReference>
<feature type="transmembrane region" description="Helical" evidence="3">
    <location>
        <begin position="112"/>
        <end position="129"/>
    </location>
</feature>
<dbReference type="SUPFAM" id="SSF55874">
    <property type="entry name" value="ATPase domain of HSP90 chaperone/DNA topoisomerase II/histidine kinase"/>
    <property type="match status" value="1"/>
</dbReference>
<comment type="caution">
    <text evidence="5">The sequence shown here is derived from an EMBL/GenBank/DDBJ whole genome shotgun (WGS) entry which is preliminary data.</text>
</comment>
<dbReference type="InterPro" id="IPR003594">
    <property type="entry name" value="HATPase_dom"/>
</dbReference>
<dbReference type="GO" id="GO:0016020">
    <property type="term" value="C:membrane"/>
    <property type="evidence" value="ECO:0007669"/>
    <property type="project" value="InterPro"/>
</dbReference>
<evidence type="ECO:0000256" key="1">
    <source>
        <dbReference type="ARBA" id="ARBA00022777"/>
    </source>
</evidence>
<feature type="transmembrane region" description="Helical" evidence="3">
    <location>
        <begin position="80"/>
        <end position="100"/>
    </location>
</feature>
<name>A0A3E2WYL1_9FIRM</name>
<dbReference type="PROSITE" id="PS50109">
    <property type="entry name" value="HIS_KIN"/>
    <property type="match status" value="1"/>
</dbReference>
<keyword evidence="3" id="KW-1133">Transmembrane helix</keyword>
<proteinExistence type="predicted"/>
<dbReference type="Pfam" id="PF02518">
    <property type="entry name" value="HATPase_c"/>
    <property type="match status" value="1"/>
</dbReference>
<dbReference type="InterPro" id="IPR005467">
    <property type="entry name" value="His_kinase_dom"/>
</dbReference>
<dbReference type="RefSeq" id="WP_025655052.1">
    <property type="nucleotide sequence ID" value="NZ_QVIA01000006.1"/>
</dbReference>
<evidence type="ECO:0000256" key="3">
    <source>
        <dbReference type="SAM" id="Phobius"/>
    </source>
</evidence>